<accession>A0A9P4P4E2</accession>
<sequence length="328" mass="37363">MCYLQNTPYGCFNSPSTTNKLKFLGSAKVQELVAQIAPANFDSFPPSNNNALIPSSSTIISGSNYRISEVSPNRLRRYILKLPRELRDLIYQHICDTSNTSLRCVHTPLSAKVHELPQSYTMLLVNHQLAVEFASHVFAHLLVEINFTELIRAGQIADWTPPQELHYIHRLTIKIEFADDFAHIEMHLKDIMRTLSKLITGLSKLKELELVLDMRLTAEPQHVILFWLCVDRIFAQAGYSACFRQSTLGRCVTSIELAAMHASNQNKSLHQVGFRRLQLIIEDGCEAAQLSVFERGTGENWLHKRWRMYKFGRSDEDGVYKPPSFEGG</sequence>
<dbReference type="Proteomes" id="UP000800235">
    <property type="component" value="Unassembled WGS sequence"/>
</dbReference>
<dbReference type="EMBL" id="MU007009">
    <property type="protein sequence ID" value="KAF2437102.1"/>
    <property type="molecule type" value="Genomic_DNA"/>
</dbReference>
<proteinExistence type="predicted"/>
<gene>
    <name evidence="1" type="ORF">EJ08DRAFT_644632</name>
</gene>
<dbReference type="AlphaFoldDB" id="A0A9P4P4E2"/>
<name>A0A9P4P4E2_9PEZI</name>
<comment type="caution">
    <text evidence="1">The sequence shown here is derived from an EMBL/GenBank/DDBJ whole genome shotgun (WGS) entry which is preliminary data.</text>
</comment>
<evidence type="ECO:0000313" key="1">
    <source>
        <dbReference type="EMBL" id="KAF2437102.1"/>
    </source>
</evidence>
<organism evidence="1 2">
    <name type="scientific">Tothia fuscella</name>
    <dbReference type="NCBI Taxonomy" id="1048955"/>
    <lineage>
        <taxon>Eukaryota</taxon>
        <taxon>Fungi</taxon>
        <taxon>Dikarya</taxon>
        <taxon>Ascomycota</taxon>
        <taxon>Pezizomycotina</taxon>
        <taxon>Dothideomycetes</taxon>
        <taxon>Pleosporomycetidae</taxon>
        <taxon>Venturiales</taxon>
        <taxon>Cylindrosympodiaceae</taxon>
        <taxon>Tothia</taxon>
    </lineage>
</organism>
<keyword evidence="2" id="KW-1185">Reference proteome</keyword>
<protein>
    <submittedName>
        <fullName evidence="1">Uncharacterized protein</fullName>
    </submittedName>
</protein>
<reference evidence="1" key="1">
    <citation type="journal article" date="2020" name="Stud. Mycol.">
        <title>101 Dothideomycetes genomes: a test case for predicting lifestyles and emergence of pathogens.</title>
        <authorList>
            <person name="Haridas S."/>
            <person name="Albert R."/>
            <person name="Binder M."/>
            <person name="Bloem J."/>
            <person name="Labutti K."/>
            <person name="Salamov A."/>
            <person name="Andreopoulos B."/>
            <person name="Baker S."/>
            <person name="Barry K."/>
            <person name="Bills G."/>
            <person name="Bluhm B."/>
            <person name="Cannon C."/>
            <person name="Castanera R."/>
            <person name="Culley D."/>
            <person name="Daum C."/>
            <person name="Ezra D."/>
            <person name="Gonzalez J."/>
            <person name="Henrissat B."/>
            <person name="Kuo A."/>
            <person name="Liang C."/>
            <person name="Lipzen A."/>
            <person name="Lutzoni F."/>
            <person name="Magnuson J."/>
            <person name="Mondo S."/>
            <person name="Nolan M."/>
            <person name="Ohm R."/>
            <person name="Pangilinan J."/>
            <person name="Park H.-J."/>
            <person name="Ramirez L."/>
            <person name="Alfaro M."/>
            <person name="Sun H."/>
            <person name="Tritt A."/>
            <person name="Yoshinaga Y."/>
            <person name="Zwiers L.-H."/>
            <person name="Turgeon B."/>
            <person name="Goodwin S."/>
            <person name="Spatafora J."/>
            <person name="Crous P."/>
            <person name="Grigoriev I."/>
        </authorList>
    </citation>
    <scope>NUCLEOTIDE SEQUENCE</scope>
    <source>
        <strain evidence="1">CBS 130266</strain>
    </source>
</reference>
<evidence type="ECO:0000313" key="2">
    <source>
        <dbReference type="Proteomes" id="UP000800235"/>
    </source>
</evidence>